<dbReference type="Proteomes" id="UP001254832">
    <property type="component" value="Unassembled WGS sequence"/>
</dbReference>
<reference evidence="3" key="1">
    <citation type="submission" date="2023-07" db="EMBL/GenBank/DDBJ databases">
        <title>Sorghum-associated microbial communities from plants grown in Nebraska, USA.</title>
        <authorList>
            <person name="Schachtman D."/>
        </authorList>
    </citation>
    <scope>NUCLEOTIDE SEQUENCE</scope>
    <source>
        <strain evidence="3">BE80</strain>
    </source>
</reference>
<feature type="transmembrane region" description="Helical" evidence="1">
    <location>
        <begin position="158"/>
        <end position="177"/>
    </location>
</feature>
<feature type="domain" description="VanZ-like" evidence="2">
    <location>
        <begin position="29"/>
        <end position="171"/>
    </location>
</feature>
<protein>
    <submittedName>
        <fullName evidence="3">VanZ family protein</fullName>
    </submittedName>
</protein>
<dbReference type="EMBL" id="JAVDTR010000006">
    <property type="protein sequence ID" value="MDR6724029.1"/>
    <property type="molecule type" value="Genomic_DNA"/>
</dbReference>
<dbReference type="AlphaFoldDB" id="A0AAP5H0F1"/>
<proteinExistence type="predicted"/>
<accession>A0AAP5H0F1</accession>
<dbReference type="Pfam" id="PF04892">
    <property type="entry name" value="VanZ"/>
    <property type="match status" value="1"/>
</dbReference>
<sequence>MITILVEEGSRRRRHHHKRRKWGYLLTTLMIVSWILFIWSMSAQSYQEQTIQPWLRQWSGNIQWLLALPDIQFTYGEHHYSLNERPLDFAEFVFRKSAHVFVYAVLGVLVYCGMRYLRKKTITSVGIALVVVAVIAAVDECIQHFNPSRTASIRDVGVDLIGGFCGVMLWLAGVAIYRKLGSRGIRKRSER</sequence>
<dbReference type="RefSeq" id="WP_310139815.1">
    <property type="nucleotide sequence ID" value="NZ_JAVDTR010000006.1"/>
</dbReference>
<keyword evidence="1" id="KW-1133">Transmembrane helix</keyword>
<organism evidence="3 4">
    <name type="scientific">Paenibacillus amylolyticus</name>
    <dbReference type="NCBI Taxonomy" id="1451"/>
    <lineage>
        <taxon>Bacteria</taxon>
        <taxon>Bacillati</taxon>
        <taxon>Bacillota</taxon>
        <taxon>Bacilli</taxon>
        <taxon>Bacillales</taxon>
        <taxon>Paenibacillaceae</taxon>
        <taxon>Paenibacillus</taxon>
    </lineage>
</organism>
<evidence type="ECO:0000259" key="2">
    <source>
        <dbReference type="Pfam" id="PF04892"/>
    </source>
</evidence>
<feature type="transmembrane region" description="Helical" evidence="1">
    <location>
        <begin position="97"/>
        <end position="114"/>
    </location>
</feature>
<gene>
    <name evidence="3" type="ORF">J2W91_002491</name>
</gene>
<feature type="transmembrane region" description="Helical" evidence="1">
    <location>
        <begin position="121"/>
        <end position="138"/>
    </location>
</feature>
<comment type="caution">
    <text evidence="3">The sequence shown here is derived from an EMBL/GenBank/DDBJ whole genome shotgun (WGS) entry which is preliminary data.</text>
</comment>
<dbReference type="NCBIfam" id="NF037970">
    <property type="entry name" value="vanZ_1"/>
    <property type="match status" value="1"/>
</dbReference>
<evidence type="ECO:0000313" key="3">
    <source>
        <dbReference type="EMBL" id="MDR6724029.1"/>
    </source>
</evidence>
<evidence type="ECO:0000313" key="4">
    <source>
        <dbReference type="Proteomes" id="UP001254832"/>
    </source>
</evidence>
<keyword evidence="1" id="KW-0812">Transmembrane</keyword>
<name>A0AAP5H0F1_PAEAM</name>
<feature type="transmembrane region" description="Helical" evidence="1">
    <location>
        <begin position="21"/>
        <end position="39"/>
    </location>
</feature>
<dbReference type="InterPro" id="IPR006976">
    <property type="entry name" value="VanZ-like"/>
</dbReference>
<evidence type="ECO:0000256" key="1">
    <source>
        <dbReference type="SAM" id="Phobius"/>
    </source>
</evidence>
<keyword evidence="1" id="KW-0472">Membrane</keyword>